<evidence type="ECO:0000313" key="1">
    <source>
        <dbReference type="EMBL" id="DAZ95824.1"/>
    </source>
</evidence>
<name>A0AAV2YRI0_9STRA</name>
<protein>
    <submittedName>
        <fullName evidence="1">Uncharacterized protein</fullName>
    </submittedName>
</protein>
<comment type="caution">
    <text evidence="1">The sequence shown here is derived from an EMBL/GenBank/DDBJ whole genome shotgun (WGS) entry which is preliminary data.</text>
</comment>
<reference evidence="1" key="1">
    <citation type="submission" date="2022-11" db="EMBL/GenBank/DDBJ databases">
        <authorList>
            <person name="Morgan W.R."/>
            <person name="Tartar A."/>
        </authorList>
    </citation>
    <scope>NUCLEOTIDE SEQUENCE</scope>
    <source>
        <strain evidence="1">ARSEF 373</strain>
    </source>
</reference>
<reference evidence="1" key="2">
    <citation type="journal article" date="2023" name="Microbiol Resour">
        <title>Decontamination and Annotation of the Draft Genome Sequence of the Oomycete Lagenidium giganteum ARSEF 373.</title>
        <authorList>
            <person name="Morgan W.R."/>
            <person name="Tartar A."/>
        </authorList>
    </citation>
    <scope>NUCLEOTIDE SEQUENCE</scope>
    <source>
        <strain evidence="1">ARSEF 373</strain>
    </source>
</reference>
<keyword evidence="2" id="KW-1185">Reference proteome</keyword>
<sequence length="24" mass="2639">MCGSRGNSVLKTPVKSCLKVYQHC</sequence>
<proteinExistence type="predicted"/>
<dbReference type="EMBL" id="DAKRPA010000188">
    <property type="protein sequence ID" value="DAZ95824.1"/>
    <property type="molecule type" value="Genomic_DNA"/>
</dbReference>
<evidence type="ECO:0000313" key="2">
    <source>
        <dbReference type="Proteomes" id="UP001146120"/>
    </source>
</evidence>
<organism evidence="1 2">
    <name type="scientific">Lagenidium giganteum</name>
    <dbReference type="NCBI Taxonomy" id="4803"/>
    <lineage>
        <taxon>Eukaryota</taxon>
        <taxon>Sar</taxon>
        <taxon>Stramenopiles</taxon>
        <taxon>Oomycota</taxon>
        <taxon>Peronosporomycetes</taxon>
        <taxon>Pythiales</taxon>
        <taxon>Pythiaceae</taxon>
    </lineage>
</organism>
<dbReference type="Proteomes" id="UP001146120">
    <property type="component" value="Unassembled WGS sequence"/>
</dbReference>
<gene>
    <name evidence="1" type="ORF">N0F65_008543</name>
</gene>
<dbReference type="AlphaFoldDB" id="A0AAV2YRI0"/>
<accession>A0AAV2YRI0</accession>